<comment type="caution">
    <text evidence="1">The sequence shown here is derived from an EMBL/GenBank/DDBJ whole genome shotgun (WGS) entry which is preliminary data.</text>
</comment>
<keyword evidence="2" id="KW-1185">Reference proteome</keyword>
<dbReference type="AlphaFoldDB" id="A0AAN6MW27"/>
<reference evidence="2" key="1">
    <citation type="journal article" date="2023" name="Mol. Phylogenet. Evol.">
        <title>Genome-scale phylogeny and comparative genomics of the fungal order Sordariales.</title>
        <authorList>
            <person name="Hensen N."/>
            <person name="Bonometti L."/>
            <person name="Westerberg I."/>
            <person name="Brannstrom I.O."/>
            <person name="Guillou S."/>
            <person name="Cros-Aarteil S."/>
            <person name="Calhoun S."/>
            <person name="Haridas S."/>
            <person name="Kuo A."/>
            <person name="Mondo S."/>
            <person name="Pangilinan J."/>
            <person name="Riley R."/>
            <person name="LaButti K."/>
            <person name="Andreopoulos B."/>
            <person name="Lipzen A."/>
            <person name="Chen C."/>
            <person name="Yan M."/>
            <person name="Daum C."/>
            <person name="Ng V."/>
            <person name="Clum A."/>
            <person name="Steindorff A."/>
            <person name="Ohm R.A."/>
            <person name="Martin F."/>
            <person name="Silar P."/>
            <person name="Natvig D.O."/>
            <person name="Lalanne C."/>
            <person name="Gautier V."/>
            <person name="Ament-Velasquez S.L."/>
            <person name="Kruys A."/>
            <person name="Hutchinson M.I."/>
            <person name="Powell A.J."/>
            <person name="Barry K."/>
            <person name="Miller A.N."/>
            <person name="Grigoriev I.V."/>
            <person name="Debuchy R."/>
            <person name="Gladieux P."/>
            <person name="Hiltunen Thoren M."/>
            <person name="Johannesson H."/>
        </authorList>
    </citation>
    <scope>NUCLEOTIDE SEQUENCE [LARGE SCALE GENOMIC DNA]</scope>
    <source>
        <strain evidence="2">CBS 340.73</strain>
    </source>
</reference>
<organism evidence="1 2">
    <name type="scientific">Diplogelasinospora grovesii</name>
    <dbReference type="NCBI Taxonomy" id="303347"/>
    <lineage>
        <taxon>Eukaryota</taxon>
        <taxon>Fungi</taxon>
        <taxon>Dikarya</taxon>
        <taxon>Ascomycota</taxon>
        <taxon>Pezizomycotina</taxon>
        <taxon>Sordariomycetes</taxon>
        <taxon>Sordariomycetidae</taxon>
        <taxon>Sordariales</taxon>
        <taxon>Diplogelasinosporaceae</taxon>
        <taxon>Diplogelasinospora</taxon>
    </lineage>
</organism>
<gene>
    <name evidence="1" type="ORF">QBC46DRAFT_413810</name>
</gene>
<evidence type="ECO:0000313" key="2">
    <source>
        <dbReference type="Proteomes" id="UP001303473"/>
    </source>
</evidence>
<dbReference type="SUPFAM" id="SSF52972">
    <property type="entry name" value="ITPase-like"/>
    <property type="match status" value="1"/>
</dbReference>
<dbReference type="Gene3D" id="3.90.950.10">
    <property type="match status" value="1"/>
</dbReference>
<evidence type="ECO:0000313" key="1">
    <source>
        <dbReference type="EMBL" id="KAK3934552.1"/>
    </source>
</evidence>
<dbReference type="InterPro" id="IPR029001">
    <property type="entry name" value="ITPase-like_fam"/>
</dbReference>
<protein>
    <submittedName>
        <fullName evidence="1">Uncharacterized protein</fullName>
    </submittedName>
</protein>
<dbReference type="EMBL" id="MU853979">
    <property type="protein sequence ID" value="KAK3934552.1"/>
    <property type="molecule type" value="Genomic_DNA"/>
</dbReference>
<accession>A0AAN6MW27</accession>
<sequence length="145" mass="16403">MPLSSLLSKYGYKPGHVVELEFRTLSADSEVGEQPYNLKAGMQGAYNRIFNTQRKLLDLNAKVHYDSLNKDVTFIFASIENYIQVNGVKHLTNFSLIVMHNMSTNKMTAAISRGVTVPRAYVNRARLAGTSMRTRIMARLRSARF</sequence>
<proteinExistence type="predicted"/>
<dbReference type="Proteomes" id="UP001303473">
    <property type="component" value="Unassembled WGS sequence"/>
</dbReference>
<name>A0AAN6MW27_9PEZI</name>